<dbReference type="PANTHER" id="PTHR46830">
    <property type="entry name" value="TRANSFERASE, PUTATIVE-RELATED"/>
    <property type="match status" value="1"/>
</dbReference>
<dbReference type="RefSeq" id="XP_012937849.1">
    <property type="nucleotide sequence ID" value="XM_013082395.1"/>
</dbReference>
<dbReference type="Pfam" id="PF04488">
    <property type="entry name" value="Gly_transf_sug"/>
    <property type="match status" value="1"/>
</dbReference>
<protein>
    <submittedName>
        <fullName evidence="3">Uncharacterized protein LOC101860810</fullName>
    </submittedName>
</protein>
<keyword evidence="2" id="KW-1185">Reference proteome</keyword>
<evidence type="ECO:0000313" key="3">
    <source>
        <dbReference type="RefSeq" id="XP_012937849.1"/>
    </source>
</evidence>
<keyword evidence="1" id="KW-0472">Membrane</keyword>
<name>A0ABM0ZZP1_APLCA</name>
<dbReference type="InterPro" id="IPR029044">
    <property type="entry name" value="Nucleotide-diphossugar_trans"/>
</dbReference>
<proteinExistence type="predicted"/>
<evidence type="ECO:0000313" key="2">
    <source>
        <dbReference type="Proteomes" id="UP000694888"/>
    </source>
</evidence>
<dbReference type="Gene3D" id="3.90.550.20">
    <property type="match status" value="1"/>
</dbReference>
<feature type="transmembrane region" description="Helical" evidence="1">
    <location>
        <begin position="12"/>
        <end position="34"/>
    </location>
</feature>
<keyword evidence="1" id="KW-1133">Transmembrane helix</keyword>
<keyword evidence="1" id="KW-0812">Transmembrane</keyword>
<accession>A0ABM0ZZP1</accession>
<sequence length="441" mass="50285">MLGFSGLTKIITARRGLTIMAFVAFWVIFTVLLVQTKWPGMVTEGITYLRSASNLKTSKDVKDLIMKNGRVSYQHKTWASNPRVLDDPYHTAFVPYLRGIYKTNLDCQPPEKDGPTHNFTNPPYFSCSKPFPNSRASNLSDGTREQIRIWCDDADGNAYSELQQVPKRSPLQSFNTDAEVRCLQRYIQQNCYDSYRIPNIVHLIWFGNAQLDMRTAVPFYSISTILKPCLILIHGAPLKYNFYWDLFLPHTTNAVSLKKEQRTKMFGIRIANVGNRADIARLEVLRDFGGIYLDTDSLILKPIDIFRATSFAAGLEGNFPTMSNALMLAEANHSLLTHWLDHYKTYDGRNWVSHSTVYLTTLTNTFPRLTQAMGPVFIKFGFGGLNNLYDKTCSVGDSFGAHIYRAKFPDKADLESLKFANSTYGRIMRYVLFNDARKCLR</sequence>
<dbReference type="SUPFAM" id="SSF53448">
    <property type="entry name" value="Nucleotide-diphospho-sugar transferases"/>
    <property type="match status" value="1"/>
</dbReference>
<dbReference type="PANTHER" id="PTHR46830:SF1">
    <property type="entry name" value="ALPHA-1,4-N-ACETYLGLUCOSAMINYLTRANSFERASE"/>
    <property type="match status" value="1"/>
</dbReference>
<dbReference type="GeneID" id="101860810"/>
<evidence type="ECO:0000256" key="1">
    <source>
        <dbReference type="SAM" id="Phobius"/>
    </source>
</evidence>
<organism evidence="2 3">
    <name type="scientific">Aplysia californica</name>
    <name type="common">California sea hare</name>
    <dbReference type="NCBI Taxonomy" id="6500"/>
    <lineage>
        <taxon>Eukaryota</taxon>
        <taxon>Metazoa</taxon>
        <taxon>Spiralia</taxon>
        <taxon>Lophotrochozoa</taxon>
        <taxon>Mollusca</taxon>
        <taxon>Gastropoda</taxon>
        <taxon>Heterobranchia</taxon>
        <taxon>Euthyneura</taxon>
        <taxon>Tectipleura</taxon>
        <taxon>Aplysiida</taxon>
        <taxon>Aplysioidea</taxon>
        <taxon>Aplysiidae</taxon>
        <taxon>Aplysia</taxon>
    </lineage>
</organism>
<dbReference type="InterPro" id="IPR007577">
    <property type="entry name" value="GlycoTrfase_DXD_sugar-bd_CS"/>
</dbReference>
<reference evidence="3" key="1">
    <citation type="submission" date="2025-08" db="UniProtKB">
        <authorList>
            <consortium name="RefSeq"/>
        </authorList>
    </citation>
    <scope>IDENTIFICATION</scope>
</reference>
<gene>
    <name evidence="3" type="primary">LOC101860810</name>
</gene>
<dbReference type="Proteomes" id="UP000694888">
    <property type="component" value="Unplaced"/>
</dbReference>